<accession>A0A819N913</accession>
<dbReference type="Pfam" id="PF00850">
    <property type="entry name" value="Hist_deacetyl"/>
    <property type="match status" value="2"/>
</dbReference>
<keyword evidence="3" id="KW-1185">Reference proteome</keyword>
<comment type="caution">
    <text evidence="2">The sequence shown here is derived from an EMBL/GenBank/DDBJ whole genome shotgun (WGS) entry which is preliminary data.</text>
</comment>
<name>A0A819N913_9BILA</name>
<sequence length="656" mass="73889">MATQPSATTGYTYDELMLKHECPWAKHHHESPLRLSSIIDRCRELNLFDRCLFVKSTKANDEDILLYHKESLLKSLSQAPCENIEQLKEFCRKYEDVYMNEYDPDLVLVSAGYDVALGCPEGEMKLTPDIFGHLIHYLKGLANGKVMVLLEGGYCIDTLSESAAWTLRSLLGDPCSPLQSCVNPDPIVKKTVACCKNVLKGYWQSLKIDLTDEGEFWIEEARRKRALAPLVNDHVRPAQYDLTPTLVVKQTEEQKLKIQQDIKRALELAPHRKPLERGRTLIVYDEAMKKFSSRNHCERPGRIEAIWRGLRNSGLDQRCTMISSRYATKEEILLVHSDMFYEFLKSTKTATRRELSELKGALRSIEYSNDVFDNALLATGSCLNMVDAIMSNEGGNGFAIVRPPGHHAHCSMDYGFCYFNNVSVCARYLQKNYNLQRILIVDFDYHMGDGVKDVFYEDPGVLYISLHCADAFPPNEGHPKDSGKDKGLGFNVNIGWLSFDPPAVDADYINAFHHVVLPMAYEYNPEFVLVCAGFDAAEGDRIGWGKLSTCAYSQMTHMLLSLANGRVLEVLEGGYCLSQLNVCGSACVATLLGDPPVRCSEDAAKYPQDLVSLRTIDLIKNIHRPFWSSLFSIPVQDDSAIDQLAESLEQKAMIKN</sequence>
<proteinExistence type="predicted"/>
<dbReference type="GO" id="GO:0004407">
    <property type="term" value="F:histone deacetylase activity"/>
    <property type="evidence" value="ECO:0007669"/>
    <property type="project" value="TreeGrafter"/>
</dbReference>
<evidence type="ECO:0000313" key="3">
    <source>
        <dbReference type="Proteomes" id="UP000663866"/>
    </source>
</evidence>
<dbReference type="EMBL" id="CAJOBG010002203">
    <property type="protein sequence ID" value="CAF3990940.1"/>
    <property type="molecule type" value="Genomic_DNA"/>
</dbReference>
<evidence type="ECO:0000259" key="1">
    <source>
        <dbReference type="Pfam" id="PF00850"/>
    </source>
</evidence>
<dbReference type="InterPro" id="IPR000286">
    <property type="entry name" value="HDACs"/>
</dbReference>
<dbReference type="PRINTS" id="PR01270">
    <property type="entry name" value="HDASUPER"/>
</dbReference>
<dbReference type="Gene3D" id="3.40.800.20">
    <property type="entry name" value="Histone deacetylase domain"/>
    <property type="match status" value="3"/>
</dbReference>
<dbReference type="AlphaFoldDB" id="A0A819N913"/>
<gene>
    <name evidence="2" type="ORF">OVN521_LOCUS14482</name>
</gene>
<dbReference type="InterPro" id="IPR023801">
    <property type="entry name" value="His_deacetylse_dom"/>
</dbReference>
<dbReference type="GO" id="GO:0040029">
    <property type="term" value="P:epigenetic regulation of gene expression"/>
    <property type="evidence" value="ECO:0007669"/>
    <property type="project" value="TreeGrafter"/>
</dbReference>
<protein>
    <recommendedName>
        <fullName evidence="1">Histone deacetylase domain-containing protein</fullName>
    </recommendedName>
</protein>
<organism evidence="2 3">
    <name type="scientific">Rotaria magnacalcarata</name>
    <dbReference type="NCBI Taxonomy" id="392030"/>
    <lineage>
        <taxon>Eukaryota</taxon>
        <taxon>Metazoa</taxon>
        <taxon>Spiralia</taxon>
        <taxon>Gnathifera</taxon>
        <taxon>Rotifera</taxon>
        <taxon>Eurotatoria</taxon>
        <taxon>Bdelloidea</taxon>
        <taxon>Philodinida</taxon>
        <taxon>Philodinidae</taxon>
        <taxon>Rotaria</taxon>
    </lineage>
</organism>
<reference evidence="2" key="1">
    <citation type="submission" date="2021-02" db="EMBL/GenBank/DDBJ databases">
        <authorList>
            <person name="Nowell W R."/>
        </authorList>
    </citation>
    <scope>NUCLEOTIDE SEQUENCE</scope>
</reference>
<feature type="domain" description="Histone deacetylase" evidence="1">
    <location>
        <begin position="296"/>
        <end position="590"/>
    </location>
</feature>
<dbReference type="InterPro" id="IPR023696">
    <property type="entry name" value="Ureohydrolase_dom_sf"/>
</dbReference>
<dbReference type="GO" id="GO:0000118">
    <property type="term" value="C:histone deacetylase complex"/>
    <property type="evidence" value="ECO:0007669"/>
    <property type="project" value="TreeGrafter"/>
</dbReference>
<dbReference type="PANTHER" id="PTHR10625">
    <property type="entry name" value="HISTONE DEACETYLASE HDAC1-RELATED"/>
    <property type="match status" value="1"/>
</dbReference>
<dbReference type="PANTHER" id="PTHR10625:SF38">
    <property type="entry name" value="HISTONE DEACETYLASE 6, ISOFORM G"/>
    <property type="match status" value="1"/>
</dbReference>
<dbReference type="InterPro" id="IPR037138">
    <property type="entry name" value="His_deacetylse_dom_sf"/>
</dbReference>
<dbReference type="Proteomes" id="UP000663866">
    <property type="component" value="Unassembled WGS sequence"/>
</dbReference>
<feature type="domain" description="Histone deacetylase" evidence="1">
    <location>
        <begin position="98"/>
        <end position="169"/>
    </location>
</feature>
<dbReference type="SUPFAM" id="SSF52768">
    <property type="entry name" value="Arginase/deacetylase"/>
    <property type="match status" value="3"/>
</dbReference>
<evidence type="ECO:0000313" key="2">
    <source>
        <dbReference type="EMBL" id="CAF3990940.1"/>
    </source>
</evidence>